<dbReference type="PANTHER" id="PTHR12844:SF21">
    <property type="entry name" value="CONNECTOR ENHANCER OF KINASE SUPPRESSOR OF RAS 2"/>
    <property type="match status" value="1"/>
</dbReference>
<dbReference type="InterPro" id="IPR013761">
    <property type="entry name" value="SAM/pointed_sf"/>
</dbReference>
<gene>
    <name evidence="2" type="ORF">NDU88_005601</name>
</gene>
<dbReference type="PROSITE" id="PS50105">
    <property type="entry name" value="SAM_DOMAIN"/>
    <property type="match status" value="1"/>
</dbReference>
<dbReference type="Proteomes" id="UP001066276">
    <property type="component" value="Chromosome 8"/>
</dbReference>
<keyword evidence="3" id="KW-1185">Reference proteome</keyword>
<feature type="domain" description="SAM" evidence="1">
    <location>
        <begin position="1"/>
        <end position="53"/>
    </location>
</feature>
<feature type="non-terminal residue" evidence="2">
    <location>
        <position position="53"/>
    </location>
</feature>
<dbReference type="InterPro" id="IPR051566">
    <property type="entry name" value="CNKSR"/>
</dbReference>
<sequence length="53" mass="6094">LDDCLQQYIKSFEREKIGGDQLLRITHQELEELGVTRIGHQELILEAVDLLCA</sequence>
<proteinExistence type="predicted"/>
<reference evidence="2" key="1">
    <citation type="journal article" date="2022" name="bioRxiv">
        <title>Sequencing and chromosome-scale assembly of the giantPleurodeles waltlgenome.</title>
        <authorList>
            <person name="Brown T."/>
            <person name="Elewa A."/>
            <person name="Iarovenko S."/>
            <person name="Subramanian E."/>
            <person name="Araus A.J."/>
            <person name="Petzold A."/>
            <person name="Susuki M."/>
            <person name="Suzuki K.-i.T."/>
            <person name="Hayashi T."/>
            <person name="Toyoda A."/>
            <person name="Oliveira C."/>
            <person name="Osipova E."/>
            <person name="Leigh N.D."/>
            <person name="Simon A."/>
            <person name="Yun M.H."/>
        </authorList>
    </citation>
    <scope>NUCLEOTIDE SEQUENCE</scope>
    <source>
        <strain evidence="2">20211129_DDA</strain>
        <tissue evidence="2">Liver</tissue>
    </source>
</reference>
<evidence type="ECO:0000313" key="2">
    <source>
        <dbReference type="EMBL" id="KAJ1117401.1"/>
    </source>
</evidence>
<dbReference type="AlphaFoldDB" id="A0AAV7NPH6"/>
<dbReference type="EMBL" id="JANPWB010000012">
    <property type="protein sequence ID" value="KAJ1117401.1"/>
    <property type="molecule type" value="Genomic_DNA"/>
</dbReference>
<dbReference type="PANTHER" id="PTHR12844">
    <property type="entry name" value="CONNECTOR ENCHANCER OF KINASE SUPPRESSOR OF RAS"/>
    <property type="match status" value="1"/>
</dbReference>
<dbReference type="Gene3D" id="1.10.150.50">
    <property type="entry name" value="Transcription Factor, Ets-1"/>
    <property type="match status" value="1"/>
</dbReference>
<accession>A0AAV7NPH6</accession>
<comment type="caution">
    <text evidence="2">The sequence shown here is derived from an EMBL/GenBank/DDBJ whole genome shotgun (WGS) entry which is preliminary data.</text>
</comment>
<dbReference type="Pfam" id="PF00536">
    <property type="entry name" value="SAM_1"/>
    <property type="match status" value="1"/>
</dbReference>
<evidence type="ECO:0000259" key="1">
    <source>
        <dbReference type="PROSITE" id="PS50105"/>
    </source>
</evidence>
<organism evidence="2 3">
    <name type="scientific">Pleurodeles waltl</name>
    <name type="common">Iberian ribbed newt</name>
    <dbReference type="NCBI Taxonomy" id="8319"/>
    <lineage>
        <taxon>Eukaryota</taxon>
        <taxon>Metazoa</taxon>
        <taxon>Chordata</taxon>
        <taxon>Craniata</taxon>
        <taxon>Vertebrata</taxon>
        <taxon>Euteleostomi</taxon>
        <taxon>Amphibia</taxon>
        <taxon>Batrachia</taxon>
        <taxon>Caudata</taxon>
        <taxon>Salamandroidea</taxon>
        <taxon>Salamandridae</taxon>
        <taxon>Pleurodelinae</taxon>
        <taxon>Pleurodeles</taxon>
    </lineage>
</organism>
<feature type="non-terminal residue" evidence="2">
    <location>
        <position position="1"/>
    </location>
</feature>
<name>A0AAV7NPH6_PLEWA</name>
<evidence type="ECO:0000313" key="3">
    <source>
        <dbReference type="Proteomes" id="UP001066276"/>
    </source>
</evidence>
<protein>
    <recommendedName>
        <fullName evidence="1">SAM domain-containing protein</fullName>
    </recommendedName>
</protein>
<dbReference type="SUPFAM" id="SSF47769">
    <property type="entry name" value="SAM/Pointed domain"/>
    <property type="match status" value="1"/>
</dbReference>
<dbReference type="InterPro" id="IPR001660">
    <property type="entry name" value="SAM"/>
</dbReference>